<evidence type="ECO:0000256" key="4">
    <source>
        <dbReference type="ARBA" id="ARBA00023128"/>
    </source>
</evidence>
<protein>
    <recommendedName>
        <fullName evidence="6">37S ribosomal protein S25, mitochondrial</fullName>
    </recommendedName>
</protein>
<dbReference type="EMBL" id="JANBVN010000205">
    <property type="protein sequence ID" value="KAJ9133233.1"/>
    <property type="molecule type" value="Genomic_DNA"/>
</dbReference>
<evidence type="ECO:0000313" key="7">
    <source>
        <dbReference type="EMBL" id="KAJ9133233.1"/>
    </source>
</evidence>
<organism evidence="7 8">
    <name type="scientific">Coniochaeta hoffmannii</name>
    <dbReference type="NCBI Taxonomy" id="91930"/>
    <lineage>
        <taxon>Eukaryota</taxon>
        <taxon>Fungi</taxon>
        <taxon>Dikarya</taxon>
        <taxon>Ascomycota</taxon>
        <taxon>Pezizomycotina</taxon>
        <taxon>Sordariomycetes</taxon>
        <taxon>Sordariomycetidae</taxon>
        <taxon>Coniochaetales</taxon>
        <taxon>Coniochaetaceae</taxon>
        <taxon>Coniochaeta</taxon>
    </lineage>
</organism>
<dbReference type="PIRSF" id="PIRSF029764">
    <property type="entry name" value="RSM25"/>
    <property type="match status" value="1"/>
</dbReference>
<evidence type="ECO:0000256" key="5">
    <source>
        <dbReference type="ARBA" id="ARBA00023274"/>
    </source>
</evidence>
<evidence type="ECO:0000256" key="6">
    <source>
        <dbReference type="PIRNR" id="PIRNR029764"/>
    </source>
</evidence>
<dbReference type="AlphaFoldDB" id="A0AA38RIX2"/>
<comment type="subcellular location">
    <subcellularLocation>
        <location evidence="1 6">Mitochondrion</location>
    </subcellularLocation>
</comment>
<sequence length="234" mass="27188">MGRGGRNVRAKRVFQAVAKSFAGPFPNKNLPPPAWFKALESIPPSEVLTRPVAIRHGSAPLKKGNFYKPSRLAYPEDQLRKEFYKDHPWELARPRIIMEMDGEDWRYLDWSKGLKQQRMALCGESVVQRQLWLMNHAGMSKQQAYDKARKEFYALRQEEDVGRRVAIEEARYVGAYFGKNQLQVGMEIEDQVYEQWKAWAQEEMVKSELKRSEAYTSFGEPDTQLEPEEEAVVS</sequence>
<dbReference type="PANTHER" id="PTHR37799">
    <property type="entry name" value="37S RIBOSOMAL PROTEIN S25, MITOCHONDRIAL"/>
    <property type="match status" value="1"/>
</dbReference>
<evidence type="ECO:0000313" key="8">
    <source>
        <dbReference type="Proteomes" id="UP001174691"/>
    </source>
</evidence>
<keyword evidence="4 6" id="KW-0496">Mitochondrion</keyword>
<evidence type="ECO:0000256" key="3">
    <source>
        <dbReference type="ARBA" id="ARBA00022980"/>
    </source>
</evidence>
<keyword evidence="5 6" id="KW-0687">Ribonucleoprotein</keyword>
<comment type="similarity">
    <text evidence="2">Belongs to the mitochondrion-specific ribosomal protein mS23 family.</text>
</comment>
<gene>
    <name evidence="7" type="ORF">NKR19_g9101</name>
</gene>
<dbReference type="GO" id="GO:0003735">
    <property type="term" value="F:structural constituent of ribosome"/>
    <property type="evidence" value="ECO:0007669"/>
    <property type="project" value="UniProtKB-UniRule"/>
</dbReference>
<name>A0AA38RIX2_9PEZI</name>
<dbReference type="GO" id="GO:0005763">
    <property type="term" value="C:mitochondrial small ribosomal subunit"/>
    <property type="evidence" value="ECO:0007669"/>
    <property type="project" value="UniProtKB-UniRule"/>
</dbReference>
<keyword evidence="3 6" id="KW-0689">Ribosomal protein</keyword>
<dbReference type="PANTHER" id="PTHR37799:SF1">
    <property type="entry name" value="SMALL RIBOSOMAL SUBUNIT PROTEIN MS23"/>
    <property type="match status" value="1"/>
</dbReference>
<dbReference type="CDD" id="cd23701">
    <property type="entry name" value="At1g26750"/>
    <property type="match status" value="1"/>
</dbReference>
<dbReference type="InterPro" id="IPR059242">
    <property type="entry name" value="mS23_dom"/>
</dbReference>
<comment type="caution">
    <text evidence="7">The sequence shown here is derived from an EMBL/GenBank/DDBJ whole genome shotgun (WGS) entry which is preliminary data.</text>
</comment>
<proteinExistence type="inferred from homology"/>
<reference evidence="7" key="1">
    <citation type="submission" date="2022-07" db="EMBL/GenBank/DDBJ databases">
        <title>Fungi with potential for degradation of polypropylene.</title>
        <authorList>
            <person name="Gostincar C."/>
        </authorList>
    </citation>
    <scope>NUCLEOTIDE SEQUENCE</scope>
    <source>
        <strain evidence="7">EXF-13287</strain>
    </source>
</reference>
<comment type="subunit">
    <text evidence="6">Component of the mitochondrial small ribosomal subunit.</text>
</comment>
<evidence type="ECO:0000256" key="1">
    <source>
        <dbReference type="ARBA" id="ARBA00004173"/>
    </source>
</evidence>
<dbReference type="Proteomes" id="UP001174691">
    <property type="component" value="Unassembled WGS sequence"/>
</dbReference>
<dbReference type="Pfam" id="PF13741">
    <property type="entry name" value="MRP-S25"/>
    <property type="match status" value="1"/>
</dbReference>
<accession>A0AA38RIX2</accession>
<keyword evidence="8" id="KW-1185">Reference proteome</keyword>
<evidence type="ECO:0000256" key="2">
    <source>
        <dbReference type="ARBA" id="ARBA00009864"/>
    </source>
</evidence>
<dbReference type="InterPro" id="IPR016939">
    <property type="entry name" value="Ribosomal_mS23_fun"/>
</dbReference>